<feature type="disulfide bond" evidence="12">
    <location>
        <begin position="180"/>
        <end position="195"/>
    </location>
</feature>
<keyword evidence="6" id="KW-0915">Sodium</keyword>
<evidence type="ECO:0000313" key="15">
    <source>
        <dbReference type="RefSeq" id="XP_002734581.1"/>
    </source>
</evidence>
<sequence length="239" mass="26437">MLSEMTSFSGDDAIHTTAMLRQEGVSVKPVTEFTRKHNTYFELFARFSESTTCHGLPRIIGAKSMFGKVIWSAVCITALTVFVWQASDLIKLFLAYDVRVKIEVGTALSLPFPAVTLCNTNKLRLTAIERSEHNMLARTDPQHPDTIHRLLSYESSCGEGEFNCGQAGLYGNCIHNSKRCDGVHHCLGGEDEQDCISCTAGLKCDFGINNSNGKCIPRSSVCDHYPDCQDGGDEQYCDY</sequence>
<evidence type="ECO:0000256" key="12">
    <source>
        <dbReference type="PROSITE-ProRule" id="PRU00124"/>
    </source>
</evidence>
<name>A0ABM0GPP6_SACKO</name>
<evidence type="ECO:0000256" key="3">
    <source>
        <dbReference type="ARBA" id="ARBA00022461"/>
    </source>
</evidence>
<comment type="subcellular location">
    <subcellularLocation>
        <location evidence="1">Membrane</location>
        <topology evidence="1">Multi-pass membrane protein</topology>
    </subcellularLocation>
</comment>
<evidence type="ECO:0000256" key="7">
    <source>
        <dbReference type="ARBA" id="ARBA00023065"/>
    </source>
</evidence>
<dbReference type="InterPro" id="IPR001873">
    <property type="entry name" value="ENaC"/>
</dbReference>
<evidence type="ECO:0000256" key="10">
    <source>
        <dbReference type="ARBA" id="ARBA00023201"/>
    </source>
</evidence>
<dbReference type="SUPFAM" id="SSF57424">
    <property type="entry name" value="LDL receptor-like module"/>
    <property type="match status" value="2"/>
</dbReference>
<dbReference type="SMART" id="SM00192">
    <property type="entry name" value="LDLa"/>
    <property type="match status" value="2"/>
</dbReference>
<keyword evidence="8" id="KW-0472">Membrane</keyword>
<dbReference type="CDD" id="cd00112">
    <property type="entry name" value="LDLa"/>
    <property type="match status" value="2"/>
</dbReference>
<dbReference type="InterPro" id="IPR023415">
    <property type="entry name" value="LDLR_class-A_CS"/>
</dbReference>
<keyword evidence="3 13" id="KW-0894">Sodium channel</keyword>
<dbReference type="PRINTS" id="PR00261">
    <property type="entry name" value="LDLRECEPTOR"/>
</dbReference>
<dbReference type="Pfam" id="PF00858">
    <property type="entry name" value="ASC"/>
    <property type="match status" value="1"/>
</dbReference>
<dbReference type="PANTHER" id="PTHR11690:SF248">
    <property type="entry name" value="PICKPOCKET 17, ISOFORM A"/>
    <property type="match status" value="1"/>
</dbReference>
<comment type="caution">
    <text evidence="12">Lacks conserved residue(s) required for the propagation of feature annotation.</text>
</comment>
<evidence type="ECO:0000256" key="13">
    <source>
        <dbReference type="RuleBase" id="RU000679"/>
    </source>
</evidence>
<feature type="disulfide bond" evidence="12">
    <location>
        <begin position="222"/>
        <end position="237"/>
    </location>
</feature>
<organism evidence="14 15">
    <name type="scientific">Saccoglossus kowalevskii</name>
    <name type="common">Acorn worm</name>
    <dbReference type="NCBI Taxonomy" id="10224"/>
    <lineage>
        <taxon>Eukaryota</taxon>
        <taxon>Metazoa</taxon>
        <taxon>Hemichordata</taxon>
        <taxon>Enteropneusta</taxon>
        <taxon>Harrimaniidae</taxon>
        <taxon>Saccoglossus</taxon>
    </lineage>
</organism>
<keyword evidence="2 13" id="KW-0813">Transport</keyword>
<dbReference type="RefSeq" id="XP_002734581.1">
    <property type="nucleotide sequence ID" value="XM_002734535.1"/>
</dbReference>
<keyword evidence="7 13" id="KW-0406">Ion transport</keyword>
<protein>
    <submittedName>
        <fullName evidence="15">Amiloride-sensitive sodium channel subunit alpha-like</fullName>
    </submittedName>
</protein>
<dbReference type="Proteomes" id="UP000694865">
    <property type="component" value="Unplaced"/>
</dbReference>
<gene>
    <name evidence="15" type="primary">LOC100377519</name>
</gene>
<keyword evidence="10 13" id="KW-0739">Sodium transport</keyword>
<dbReference type="GeneID" id="100377519"/>
<evidence type="ECO:0000256" key="11">
    <source>
        <dbReference type="ARBA" id="ARBA00023303"/>
    </source>
</evidence>
<keyword evidence="11 13" id="KW-0407">Ion channel</keyword>
<dbReference type="Gene3D" id="4.10.1220.10">
    <property type="entry name" value="EGF-type module"/>
    <property type="match status" value="1"/>
</dbReference>
<dbReference type="PANTHER" id="PTHR11690">
    <property type="entry name" value="AMILORIDE-SENSITIVE SODIUM CHANNEL-RELATED"/>
    <property type="match status" value="1"/>
</dbReference>
<dbReference type="InterPro" id="IPR002172">
    <property type="entry name" value="LDrepeatLR_classA_rpt"/>
</dbReference>
<keyword evidence="14" id="KW-1185">Reference proteome</keyword>
<evidence type="ECO:0000256" key="5">
    <source>
        <dbReference type="ARBA" id="ARBA00022989"/>
    </source>
</evidence>
<comment type="similarity">
    <text evidence="13">Belongs to the amiloride-sensitive sodium channel (TC 1.A.6) family.</text>
</comment>
<dbReference type="Pfam" id="PF00057">
    <property type="entry name" value="Ldl_recept_a"/>
    <property type="match status" value="2"/>
</dbReference>
<evidence type="ECO:0000313" key="14">
    <source>
        <dbReference type="Proteomes" id="UP000694865"/>
    </source>
</evidence>
<keyword evidence="5" id="KW-1133">Transmembrane helix</keyword>
<evidence type="ECO:0000256" key="2">
    <source>
        <dbReference type="ARBA" id="ARBA00022448"/>
    </source>
</evidence>
<evidence type="ECO:0000256" key="9">
    <source>
        <dbReference type="ARBA" id="ARBA00023157"/>
    </source>
</evidence>
<keyword evidence="4 13" id="KW-0812">Transmembrane</keyword>
<dbReference type="InterPro" id="IPR036055">
    <property type="entry name" value="LDL_receptor-like_sf"/>
</dbReference>
<dbReference type="PROSITE" id="PS50068">
    <property type="entry name" value="LDLRA_2"/>
    <property type="match status" value="2"/>
</dbReference>
<feature type="non-terminal residue" evidence="15">
    <location>
        <position position="239"/>
    </location>
</feature>
<evidence type="ECO:0000256" key="1">
    <source>
        <dbReference type="ARBA" id="ARBA00004141"/>
    </source>
</evidence>
<keyword evidence="9 12" id="KW-1015">Disulfide bond</keyword>
<evidence type="ECO:0000256" key="4">
    <source>
        <dbReference type="ARBA" id="ARBA00022692"/>
    </source>
</evidence>
<accession>A0ABM0GPP6</accession>
<dbReference type="Gene3D" id="4.10.400.10">
    <property type="entry name" value="Low-density Lipoprotein Receptor"/>
    <property type="match status" value="1"/>
</dbReference>
<dbReference type="PROSITE" id="PS01209">
    <property type="entry name" value="LDLRA_1"/>
    <property type="match status" value="1"/>
</dbReference>
<evidence type="ECO:0000256" key="8">
    <source>
        <dbReference type="ARBA" id="ARBA00023136"/>
    </source>
</evidence>
<reference evidence="15" key="1">
    <citation type="submission" date="2025-08" db="UniProtKB">
        <authorList>
            <consortium name="RefSeq"/>
        </authorList>
    </citation>
    <scope>IDENTIFICATION</scope>
    <source>
        <tissue evidence="15">Testes</tissue>
    </source>
</reference>
<evidence type="ECO:0000256" key="6">
    <source>
        <dbReference type="ARBA" id="ARBA00023053"/>
    </source>
</evidence>
<proteinExistence type="inferred from homology"/>